<gene>
    <name evidence="2" type="ORF">A0H81_08045</name>
</gene>
<proteinExistence type="predicted"/>
<dbReference type="Proteomes" id="UP000092993">
    <property type="component" value="Unassembled WGS sequence"/>
</dbReference>
<dbReference type="AlphaFoldDB" id="A0A1C7MAY7"/>
<feature type="region of interest" description="Disordered" evidence="1">
    <location>
        <begin position="1"/>
        <end position="29"/>
    </location>
</feature>
<evidence type="ECO:0000313" key="2">
    <source>
        <dbReference type="EMBL" id="OBZ72154.1"/>
    </source>
</evidence>
<evidence type="ECO:0000256" key="1">
    <source>
        <dbReference type="SAM" id="MobiDB-lite"/>
    </source>
</evidence>
<accession>A0A1C7MAY7</accession>
<sequence length="72" mass="8189">MKFTAFSKYNMHFSHERPRLQPRQRRGRPNAQVIPAADAENNAYCMLEKAVQIMDDPNGTLHGRSRTCGTIG</sequence>
<name>A0A1C7MAY7_GRIFR</name>
<keyword evidence="3" id="KW-1185">Reference proteome</keyword>
<dbReference type="EMBL" id="LUGG01000009">
    <property type="protein sequence ID" value="OBZ72154.1"/>
    <property type="molecule type" value="Genomic_DNA"/>
</dbReference>
<organism evidence="2 3">
    <name type="scientific">Grifola frondosa</name>
    <name type="common">Maitake</name>
    <name type="synonym">Polyporus frondosus</name>
    <dbReference type="NCBI Taxonomy" id="5627"/>
    <lineage>
        <taxon>Eukaryota</taxon>
        <taxon>Fungi</taxon>
        <taxon>Dikarya</taxon>
        <taxon>Basidiomycota</taxon>
        <taxon>Agaricomycotina</taxon>
        <taxon>Agaricomycetes</taxon>
        <taxon>Polyporales</taxon>
        <taxon>Grifolaceae</taxon>
        <taxon>Grifola</taxon>
    </lineage>
</organism>
<comment type="caution">
    <text evidence="2">The sequence shown here is derived from an EMBL/GenBank/DDBJ whole genome shotgun (WGS) entry which is preliminary data.</text>
</comment>
<evidence type="ECO:0000313" key="3">
    <source>
        <dbReference type="Proteomes" id="UP000092993"/>
    </source>
</evidence>
<protein>
    <submittedName>
        <fullName evidence="2">Uncharacterized protein</fullName>
    </submittedName>
</protein>
<reference evidence="2 3" key="1">
    <citation type="submission" date="2016-03" db="EMBL/GenBank/DDBJ databases">
        <title>Whole genome sequencing of Grifola frondosa 9006-11.</title>
        <authorList>
            <person name="Min B."/>
            <person name="Park H."/>
            <person name="Kim J.-G."/>
            <person name="Cho H."/>
            <person name="Oh Y.-L."/>
            <person name="Kong W.-S."/>
            <person name="Choi I.-G."/>
        </authorList>
    </citation>
    <scope>NUCLEOTIDE SEQUENCE [LARGE SCALE GENOMIC DNA]</scope>
    <source>
        <strain evidence="2 3">9006-11</strain>
    </source>
</reference>